<dbReference type="NCBIfam" id="NF033536">
    <property type="entry name" value="lasso_PqqD_Bac"/>
    <property type="match status" value="1"/>
</dbReference>
<dbReference type="Gene3D" id="1.10.10.1150">
    <property type="entry name" value="Coenzyme PQQ synthesis protein D (PqqD)"/>
    <property type="match status" value="1"/>
</dbReference>
<proteinExistence type="predicted"/>
<dbReference type="InterPro" id="IPR008792">
    <property type="entry name" value="PQQD"/>
</dbReference>
<evidence type="ECO:0000313" key="1">
    <source>
        <dbReference type="EMBL" id="MCH1624877.1"/>
    </source>
</evidence>
<dbReference type="Proteomes" id="UP001431131">
    <property type="component" value="Unassembled WGS sequence"/>
</dbReference>
<dbReference type="AlphaFoldDB" id="A0AAW5E4Q8"/>
<reference evidence="1" key="1">
    <citation type="submission" date="2022-02" db="EMBL/GenBank/DDBJ databases">
        <title>Fredinandcohnia quinoae sp. nov. isolated from Chenopodium quinoa seeds.</title>
        <authorList>
            <person name="Saati-Santamaria Z."/>
            <person name="Flores-Felix J.D."/>
            <person name="Igual J.M."/>
            <person name="Velazquez E."/>
            <person name="Garcia-Fraile P."/>
            <person name="Martinez-Molina E."/>
        </authorList>
    </citation>
    <scope>NUCLEOTIDE SEQUENCE</scope>
    <source>
        <strain evidence="1">SECRCQ15</strain>
    </source>
</reference>
<name>A0AAW5E4Q8_9BACI</name>
<dbReference type="EMBL" id="JAKTTI010000006">
    <property type="protein sequence ID" value="MCH1624877.1"/>
    <property type="molecule type" value="Genomic_DNA"/>
</dbReference>
<dbReference type="InterPro" id="IPR041881">
    <property type="entry name" value="PqqD_sf"/>
</dbReference>
<organism evidence="1 2">
    <name type="scientific">Fredinandcohnia quinoae</name>
    <dbReference type="NCBI Taxonomy" id="2918902"/>
    <lineage>
        <taxon>Bacteria</taxon>
        <taxon>Bacillati</taxon>
        <taxon>Bacillota</taxon>
        <taxon>Bacilli</taxon>
        <taxon>Bacillales</taxon>
        <taxon>Bacillaceae</taxon>
        <taxon>Fredinandcohnia</taxon>
    </lineage>
</organism>
<comment type="caution">
    <text evidence="1">The sequence shown here is derived from an EMBL/GenBank/DDBJ whole genome shotgun (WGS) entry which is preliminary data.</text>
</comment>
<protein>
    <submittedName>
        <fullName evidence="1">Lasso peptide biosynthesis PqqD family chaperone</fullName>
    </submittedName>
</protein>
<gene>
    <name evidence="1" type="ORF">MJG50_06025</name>
</gene>
<evidence type="ECO:0000313" key="2">
    <source>
        <dbReference type="Proteomes" id="UP001431131"/>
    </source>
</evidence>
<sequence>MIKNNKLSIESIVSQTSGNIVSDMDEEKVMLSIKNGKYYNLGEIGGEIWDMIESPISVKELVTILLSQYEVSEQDCEAQVIALLEQLLEEGLINVEVAA</sequence>
<dbReference type="Pfam" id="PF05402">
    <property type="entry name" value="PqqD"/>
    <property type="match status" value="1"/>
</dbReference>
<accession>A0AAW5E4Q8</accession>
<dbReference type="RefSeq" id="WP_240253659.1">
    <property type="nucleotide sequence ID" value="NZ_JAKTTI010000006.1"/>
</dbReference>
<keyword evidence="2" id="KW-1185">Reference proteome</keyword>